<sequence length="211" mass="24286">MIRQRTGNNKRSINLQLLSTIVLAILLTGFKGKKEIGSCYTSFQTASALTAGDPERLPEGAEKVRTLKTEQGEVAITRIDGYRILYNNEKNRPFVNLKVELSEEQSYDKDQKHLLDNLKYLNAHTQNRETRGLVELEFNGYKIYGISRAGVEMGSTLGTFVMFPGNGVTVYFYFNNMKPEFRNFKSVDDYKKQRNRFMNEYTKYLAQCKGK</sequence>
<evidence type="ECO:0000256" key="1">
    <source>
        <dbReference type="SAM" id="Phobius"/>
    </source>
</evidence>
<dbReference type="Proteomes" id="UP000240572">
    <property type="component" value="Unassembled WGS sequence"/>
</dbReference>
<dbReference type="OrthoDB" id="1352295at2"/>
<dbReference type="AlphaFoldDB" id="A0A2P8CWL2"/>
<name>A0A2P8CWL2_9BACT</name>
<gene>
    <name evidence="2" type="ORF">B0I18_112127</name>
</gene>
<evidence type="ECO:0000313" key="3">
    <source>
        <dbReference type="Proteomes" id="UP000240572"/>
    </source>
</evidence>
<keyword evidence="1" id="KW-0472">Membrane</keyword>
<dbReference type="RefSeq" id="WP_146146847.1">
    <property type="nucleotide sequence ID" value="NZ_PYGD01000012.1"/>
</dbReference>
<protein>
    <submittedName>
        <fullName evidence="2">Uncharacterized protein</fullName>
    </submittedName>
</protein>
<comment type="caution">
    <text evidence="2">The sequence shown here is derived from an EMBL/GenBank/DDBJ whole genome shotgun (WGS) entry which is preliminary data.</text>
</comment>
<keyword evidence="3" id="KW-1185">Reference proteome</keyword>
<feature type="transmembrane region" description="Helical" evidence="1">
    <location>
        <begin position="12"/>
        <end position="30"/>
    </location>
</feature>
<evidence type="ECO:0000313" key="2">
    <source>
        <dbReference type="EMBL" id="PSK89326.1"/>
    </source>
</evidence>
<reference evidence="2 3" key="1">
    <citation type="submission" date="2018-03" db="EMBL/GenBank/DDBJ databases">
        <title>Genomic Encyclopedia of Type Strains, Phase III (KMG-III): the genomes of soil and plant-associated and newly described type strains.</title>
        <authorList>
            <person name="Whitman W."/>
        </authorList>
    </citation>
    <scope>NUCLEOTIDE SEQUENCE [LARGE SCALE GENOMIC DNA]</scope>
    <source>
        <strain evidence="2 3">CGMCC 1.12700</strain>
    </source>
</reference>
<proteinExistence type="predicted"/>
<keyword evidence="1" id="KW-0812">Transmembrane</keyword>
<accession>A0A2P8CWL2</accession>
<organism evidence="2 3">
    <name type="scientific">Taibaiella chishuiensis</name>
    <dbReference type="NCBI Taxonomy" id="1434707"/>
    <lineage>
        <taxon>Bacteria</taxon>
        <taxon>Pseudomonadati</taxon>
        <taxon>Bacteroidota</taxon>
        <taxon>Chitinophagia</taxon>
        <taxon>Chitinophagales</taxon>
        <taxon>Chitinophagaceae</taxon>
        <taxon>Taibaiella</taxon>
    </lineage>
</organism>
<dbReference type="EMBL" id="PYGD01000012">
    <property type="protein sequence ID" value="PSK89326.1"/>
    <property type="molecule type" value="Genomic_DNA"/>
</dbReference>
<keyword evidence="1" id="KW-1133">Transmembrane helix</keyword>